<dbReference type="CTD" id="9803793"/>
<name>E3NIG1_CAERE</name>
<dbReference type="eggNOG" id="KOG4297">
    <property type="taxonomic scope" value="Eukaryota"/>
</dbReference>
<dbReference type="Gene3D" id="3.10.100.10">
    <property type="entry name" value="Mannose-Binding Protein A, subunit A"/>
    <property type="match status" value="1"/>
</dbReference>
<dbReference type="PANTHER" id="PTHR47629:SF4">
    <property type="entry name" value="PAN-3 DOMAIN-CONTAINING PROTEIN"/>
    <property type="match status" value="1"/>
</dbReference>
<dbReference type="Pfam" id="PF08277">
    <property type="entry name" value="PAN_3"/>
    <property type="match status" value="1"/>
</dbReference>
<proteinExistence type="predicted"/>
<dbReference type="EMBL" id="DS268700">
    <property type="protein sequence ID" value="EFO98970.1"/>
    <property type="molecule type" value="Genomic_DNA"/>
</dbReference>
<dbReference type="GeneID" id="9803793"/>
<dbReference type="Proteomes" id="UP000008281">
    <property type="component" value="Unassembled WGS sequence"/>
</dbReference>
<protein>
    <recommendedName>
        <fullName evidence="5">PAN-3 domain-containing protein</fullName>
    </recommendedName>
</protein>
<dbReference type="HOGENOM" id="CLU_045736_1_0_1"/>
<dbReference type="InterPro" id="IPR016187">
    <property type="entry name" value="CTDL_fold"/>
</dbReference>
<evidence type="ECO:0000313" key="3">
    <source>
        <dbReference type="EMBL" id="EFO98970.1"/>
    </source>
</evidence>
<dbReference type="InterPro" id="IPR001304">
    <property type="entry name" value="C-type_lectin-like"/>
</dbReference>
<dbReference type="PANTHER" id="PTHR47629">
    <property type="entry name" value="C-TYPE LECTIN-RELATED"/>
    <property type="match status" value="1"/>
</dbReference>
<sequence>MIVSWGRPLSFNSGNSSASTIITASSWTECVTSCWNSLYCVLAWSSIDSCVLYDFGTVLEGEKLDSSSNSKVAMKIGSTGSMCPSLSFELTSVEVVINDPLLEYTEFRYSITLASGRWSFLYNVTRSCPPTWTKFRRPDTEFCLKIIGSTDIFFTQVQAQVLCINSKGVLAGLESEEERNFATEEAHVINIQDTYLGNMFYISGDRKTTCSTWAQVQTPECAGLNAFSHSDKYLSTKSGYKWAPNNPDGVTVNGTTASCMILWSQKTETTVRGLVDDAPCGHKKTNYAAVRGGLCGRVAGI</sequence>
<feature type="domain" description="PAN-3" evidence="2">
    <location>
        <begin position="1"/>
        <end position="116"/>
    </location>
</feature>
<reference evidence="3" key="1">
    <citation type="submission" date="2007-07" db="EMBL/GenBank/DDBJ databases">
        <title>PCAP assembly of the Caenorhabditis remanei genome.</title>
        <authorList>
            <consortium name="The Caenorhabditis remanei Sequencing Consortium"/>
            <person name="Wilson R.K."/>
        </authorList>
    </citation>
    <scope>NUCLEOTIDE SEQUENCE [LARGE SCALE GENOMIC DNA]</scope>
    <source>
        <strain evidence="3">PB4641</strain>
    </source>
</reference>
<dbReference type="AlphaFoldDB" id="E3NIG1"/>
<organism evidence="4">
    <name type="scientific">Caenorhabditis remanei</name>
    <name type="common">Caenorhabditis vulgaris</name>
    <dbReference type="NCBI Taxonomy" id="31234"/>
    <lineage>
        <taxon>Eukaryota</taxon>
        <taxon>Metazoa</taxon>
        <taxon>Ecdysozoa</taxon>
        <taxon>Nematoda</taxon>
        <taxon>Chromadorea</taxon>
        <taxon>Rhabditida</taxon>
        <taxon>Rhabditina</taxon>
        <taxon>Rhabditomorpha</taxon>
        <taxon>Rhabditoidea</taxon>
        <taxon>Rhabditidae</taxon>
        <taxon>Peloderinae</taxon>
        <taxon>Caenorhabditis</taxon>
    </lineage>
</organism>
<feature type="domain" description="C-type lectin" evidence="1">
    <location>
        <begin position="128"/>
        <end position="290"/>
    </location>
</feature>
<dbReference type="RefSeq" id="XP_003091812.2">
    <property type="nucleotide sequence ID" value="XM_003091764.2"/>
</dbReference>
<dbReference type="KEGG" id="crq:GCK72_012837"/>
<dbReference type="OMA" id="NVINCIV"/>
<evidence type="ECO:0008006" key="5">
    <source>
        <dbReference type="Google" id="ProtNLM"/>
    </source>
</evidence>
<evidence type="ECO:0000259" key="1">
    <source>
        <dbReference type="SMART" id="SM00034"/>
    </source>
</evidence>
<accession>E3NIG1</accession>
<dbReference type="OrthoDB" id="5825749at2759"/>
<gene>
    <name evidence="3" type="ORF">CRE_06165</name>
</gene>
<dbReference type="SUPFAM" id="SSF56436">
    <property type="entry name" value="C-type lectin-like"/>
    <property type="match status" value="1"/>
</dbReference>
<dbReference type="SMART" id="SM00605">
    <property type="entry name" value="CW"/>
    <property type="match status" value="1"/>
</dbReference>
<dbReference type="STRING" id="31234.E3NIG1"/>
<evidence type="ECO:0000313" key="4">
    <source>
        <dbReference type="Proteomes" id="UP000008281"/>
    </source>
</evidence>
<dbReference type="InParanoid" id="E3NIG1"/>
<dbReference type="SMART" id="SM00034">
    <property type="entry name" value="CLECT"/>
    <property type="match status" value="1"/>
</dbReference>
<keyword evidence="4" id="KW-1185">Reference proteome</keyword>
<dbReference type="InterPro" id="IPR016186">
    <property type="entry name" value="C-type_lectin-like/link_sf"/>
</dbReference>
<dbReference type="InterPro" id="IPR006583">
    <property type="entry name" value="PAN-3_domain"/>
</dbReference>
<evidence type="ECO:0000259" key="2">
    <source>
        <dbReference type="SMART" id="SM00605"/>
    </source>
</evidence>
<dbReference type="CDD" id="cd00037">
    <property type="entry name" value="CLECT"/>
    <property type="match status" value="1"/>
</dbReference>